<dbReference type="Gene3D" id="3.10.180.10">
    <property type="entry name" value="2,3-Dihydroxybiphenyl 1,2-Dioxygenase, domain 1"/>
    <property type="match status" value="1"/>
</dbReference>
<dbReference type="EMBL" id="JAELVQ010000008">
    <property type="protein sequence ID" value="MBJ6368117.1"/>
    <property type="molecule type" value="Genomic_DNA"/>
</dbReference>
<accession>A0A8J7IFP1</accession>
<proteinExistence type="predicted"/>
<comment type="caution">
    <text evidence="2">The sequence shown here is derived from an EMBL/GenBank/DDBJ whole genome shotgun (WGS) entry which is preliminary data.</text>
</comment>
<evidence type="ECO:0000313" key="3">
    <source>
        <dbReference type="Proteomes" id="UP000610931"/>
    </source>
</evidence>
<organism evidence="2 3">
    <name type="scientific">Snuella sedimenti</name>
    <dbReference type="NCBI Taxonomy" id="2798802"/>
    <lineage>
        <taxon>Bacteria</taxon>
        <taxon>Pseudomonadati</taxon>
        <taxon>Bacteroidota</taxon>
        <taxon>Flavobacteriia</taxon>
        <taxon>Flavobacteriales</taxon>
        <taxon>Flavobacteriaceae</taxon>
        <taxon>Snuella</taxon>
    </lineage>
</organism>
<dbReference type="PANTHER" id="PTHR21366:SF14">
    <property type="entry name" value="GLYOXALASE DOMAIN-CONTAINING PROTEIN 5"/>
    <property type="match status" value="1"/>
</dbReference>
<keyword evidence="3" id="KW-1185">Reference proteome</keyword>
<dbReference type="PANTHER" id="PTHR21366">
    <property type="entry name" value="GLYOXALASE FAMILY PROTEIN"/>
    <property type="match status" value="1"/>
</dbReference>
<dbReference type="InterPro" id="IPR004360">
    <property type="entry name" value="Glyas_Fos-R_dOase_dom"/>
</dbReference>
<dbReference type="RefSeq" id="WP_199114880.1">
    <property type="nucleotide sequence ID" value="NZ_JAELVQ010000008.1"/>
</dbReference>
<evidence type="ECO:0000259" key="1">
    <source>
        <dbReference type="PROSITE" id="PS51819"/>
    </source>
</evidence>
<dbReference type="AlphaFoldDB" id="A0A8J7IFP1"/>
<dbReference type="SUPFAM" id="SSF54593">
    <property type="entry name" value="Glyoxalase/Bleomycin resistance protein/Dihydroxybiphenyl dioxygenase"/>
    <property type="match status" value="1"/>
</dbReference>
<protein>
    <submittedName>
        <fullName evidence="2">VOC family protein</fullName>
    </submittedName>
</protein>
<evidence type="ECO:0000313" key="2">
    <source>
        <dbReference type="EMBL" id="MBJ6368117.1"/>
    </source>
</evidence>
<reference evidence="2" key="1">
    <citation type="submission" date="2020-12" db="EMBL/GenBank/DDBJ databases">
        <title>Snuella sp. nov., isolated from sediment in Incheon.</title>
        <authorList>
            <person name="Kim W."/>
        </authorList>
    </citation>
    <scope>NUCLEOTIDE SEQUENCE</scope>
    <source>
        <strain evidence="2">CAU 1569</strain>
    </source>
</reference>
<sequence length="136" mass="15955">MTPFNINFLDHVAIRVKDMDKSVAWYSEVLGLKKYQLEVWGDYPVFMLANKSGLAIFPANLDHEPLNPLSRNVKIDHFAFNVSQTDFKKAQEHFKTIGEDFTFQDHHYFHSIYLKDPDNHTVELTTLLVDEDTFYK</sequence>
<dbReference type="Proteomes" id="UP000610931">
    <property type="component" value="Unassembled WGS sequence"/>
</dbReference>
<gene>
    <name evidence="2" type="ORF">JF259_08450</name>
</gene>
<feature type="domain" description="VOC" evidence="1">
    <location>
        <begin position="8"/>
        <end position="127"/>
    </location>
</feature>
<dbReference type="InterPro" id="IPR037523">
    <property type="entry name" value="VOC_core"/>
</dbReference>
<dbReference type="InterPro" id="IPR050383">
    <property type="entry name" value="GlyoxalaseI/FosfomycinResist"/>
</dbReference>
<dbReference type="PROSITE" id="PS51819">
    <property type="entry name" value="VOC"/>
    <property type="match status" value="1"/>
</dbReference>
<name>A0A8J7IFP1_9FLAO</name>
<dbReference type="Pfam" id="PF00903">
    <property type="entry name" value="Glyoxalase"/>
    <property type="match status" value="1"/>
</dbReference>
<dbReference type="InterPro" id="IPR029068">
    <property type="entry name" value="Glyas_Bleomycin-R_OHBP_Dase"/>
</dbReference>